<feature type="transmembrane region" description="Helical" evidence="6">
    <location>
        <begin position="79"/>
        <end position="100"/>
    </location>
</feature>
<evidence type="ECO:0000256" key="3">
    <source>
        <dbReference type="ARBA" id="ARBA00022692"/>
    </source>
</evidence>
<name>A0A930BRB9_9RHOO</name>
<dbReference type="EMBL" id="JABZMI010000023">
    <property type="protein sequence ID" value="MBF1163901.1"/>
    <property type="molecule type" value="Genomic_DNA"/>
</dbReference>
<feature type="transmembrane region" description="Helical" evidence="6">
    <location>
        <begin position="143"/>
        <end position="161"/>
    </location>
</feature>
<comment type="similarity">
    <text evidence="6">Belongs to the BI1 family.</text>
</comment>
<comment type="subcellular location">
    <subcellularLocation>
        <location evidence="1">Cell membrane</location>
        <topology evidence="1">Multi-pass membrane protein</topology>
    </subcellularLocation>
</comment>
<evidence type="ECO:0000256" key="6">
    <source>
        <dbReference type="RuleBase" id="RU004379"/>
    </source>
</evidence>
<evidence type="ECO:0000313" key="7">
    <source>
        <dbReference type="EMBL" id="MBF1163901.1"/>
    </source>
</evidence>
<proteinExistence type="inferred from homology"/>
<organism evidence="7 8">
    <name type="scientific">Dechloromonas agitata</name>
    <dbReference type="NCBI Taxonomy" id="73030"/>
    <lineage>
        <taxon>Bacteria</taxon>
        <taxon>Pseudomonadati</taxon>
        <taxon>Pseudomonadota</taxon>
        <taxon>Betaproteobacteria</taxon>
        <taxon>Rhodocyclales</taxon>
        <taxon>Azonexaceae</taxon>
        <taxon>Dechloromonas</taxon>
    </lineage>
</organism>
<evidence type="ECO:0000313" key="8">
    <source>
        <dbReference type="Proteomes" id="UP000718593"/>
    </source>
</evidence>
<feature type="transmembrane region" description="Helical" evidence="6">
    <location>
        <begin position="167"/>
        <end position="184"/>
    </location>
</feature>
<accession>A0A930BRB9</accession>
<gene>
    <name evidence="7" type="ORF">HXL68_02565</name>
</gene>
<protein>
    <submittedName>
        <fullName evidence="7">Bax inhibitor-1 family protein</fullName>
    </submittedName>
</protein>
<dbReference type="Pfam" id="PF01027">
    <property type="entry name" value="Bax1-I"/>
    <property type="match status" value="1"/>
</dbReference>
<dbReference type="PANTHER" id="PTHR23291:SF115">
    <property type="entry name" value="MODULATOR OF FTSH PROTEASE YCCA"/>
    <property type="match status" value="1"/>
</dbReference>
<keyword evidence="2" id="KW-1003">Cell membrane</keyword>
<keyword evidence="5 6" id="KW-0472">Membrane</keyword>
<dbReference type="Proteomes" id="UP000718593">
    <property type="component" value="Unassembled WGS sequence"/>
</dbReference>
<feature type="transmembrane region" description="Helical" evidence="6">
    <location>
        <begin position="33"/>
        <end position="50"/>
    </location>
</feature>
<reference evidence="7" key="1">
    <citation type="submission" date="2020-04" db="EMBL/GenBank/DDBJ databases">
        <title>Deep metagenomics examines the oral microbiome during advanced dental caries in children, revealing novel taxa and co-occurrences with host molecules.</title>
        <authorList>
            <person name="Baker J.L."/>
            <person name="Morton J.T."/>
            <person name="Dinis M."/>
            <person name="Alvarez R."/>
            <person name="Tran N.C."/>
            <person name="Knight R."/>
            <person name="Edlund A."/>
        </authorList>
    </citation>
    <scope>NUCLEOTIDE SEQUENCE</scope>
    <source>
        <strain evidence="7">JCVI_32_bin.24</strain>
    </source>
</reference>
<feature type="transmembrane region" description="Helical" evidence="6">
    <location>
        <begin position="196"/>
        <end position="218"/>
    </location>
</feature>
<keyword evidence="3 6" id="KW-0812">Transmembrane</keyword>
<dbReference type="AlphaFoldDB" id="A0A930BRB9"/>
<dbReference type="InterPro" id="IPR006214">
    <property type="entry name" value="Bax_inhibitor_1-related"/>
</dbReference>
<evidence type="ECO:0000256" key="2">
    <source>
        <dbReference type="ARBA" id="ARBA00022475"/>
    </source>
</evidence>
<dbReference type="PANTHER" id="PTHR23291">
    <property type="entry name" value="BAX INHIBITOR-RELATED"/>
    <property type="match status" value="1"/>
</dbReference>
<comment type="caution">
    <text evidence="7">The sequence shown here is derived from an EMBL/GenBank/DDBJ whole genome shotgun (WGS) entry which is preliminary data.</text>
</comment>
<dbReference type="GO" id="GO:0005886">
    <property type="term" value="C:plasma membrane"/>
    <property type="evidence" value="ECO:0007669"/>
    <property type="project" value="UniProtKB-SubCell"/>
</dbReference>
<feature type="transmembrane region" description="Helical" evidence="6">
    <location>
        <begin position="112"/>
        <end position="131"/>
    </location>
</feature>
<evidence type="ECO:0000256" key="5">
    <source>
        <dbReference type="ARBA" id="ARBA00023136"/>
    </source>
</evidence>
<sequence length="224" mass="23556">MRTEARVIDLSRTEYGTFAAPDTNRVIRNTYQLLALSTAVAGVGAGISMLAGFGPLAGIVFTLLGLVPLFYLHKKRNTAAAVPAMLTFTALSGMGIGPTLTHYINMPGGSSTVLTAAVITTAVTLALTAYVHKTGKDFSRMGGFLFAGLIVVLLASIAAMFVPAMQAGVSAVAALLFSGFILYDTSRLVRGEEDNYVMAAVSMYLNVLNLFLSVLQLLGFSSND</sequence>
<feature type="transmembrane region" description="Helical" evidence="6">
    <location>
        <begin position="56"/>
        <end position="72"/>
    </location>
</feature>
<evidence type="ECO:0000256" key="4">
    <source>
        <dbReference type="ARBA" id="ARBA00022989"/>
    </source>
</evidence>
<keyword evidence="4 6" id="KW-1133">Transmembrane helix</keyword>
<evidence type="ECO:0000256" key="1">
    <source>
        <dbReference type="ARBA" id="ARBA00004651"/>
    </source>
</evidence>